<reference evidence="3" key="1">
    <citation type="submission" date="2021-03" db="EMBL/GenBank/DDBJ databases">
        <authorList>
            <person name="Wang G."/>
        </authorList>
    </citation>
    <scope>NUCLEOTIDE SEQUENCE</scope>
    <source>
        <strain evidence="3">KCTC 12899</strain>
    </source>
</reference>
<dbReference type="AlphaFoldDB" id="A0A8J7Q0I9"/>
<evidence type="ECO:0000313" key="4">
    <source>
        <dbReference type="Proteomes" id="UP000664417"/>
    </source>
</evidence>
<evidence type="ECO:0000313" key="3">
    <source>
        <dbReference type="EMBL" id="MBO1318172.1"/>
    </source>
</evidence>
<proteinExistence type="inferred from homology"/>
<protein>
    <submittedName>
        <fullName evidence="3">DNA-processing protein DprA</fullName>
    </submittedName>
</protein>
<keyword evidence="4" id="KW-1185">Reference proteome</keyword>
<dbReference type="Gene3D" id="3.40.50.450">
    <property type="match status" value="1"/>
</dbReference>
<dbReference type="Proteomes" id="UP000664417">
    <property type="component" value="Unassembled WGS sequence"/>
</dbReference>
<evidence type="ECO:0000256" key="1">
    <source>
        <dbReference type="ARBA" id="ARBA00006525"/>
    </source>
</evidence>
<comment type="similarity">
    <text evidence="1">Belongs to the DprA/Smf family.</text>
</comment>
<name>A0A8J7Q0I9_9BACT</name>
<dbReference type="Pfam" id="PF02481">
    <property type="entry name" value="DNA_processg_A"/>
    <property type="match status" value="1"/>
</dbReference>
<gene>
    <name evidence="3" type="primary">dprA</name>
    <name evidence="3" type="ORF">J3U88_06885</name>
</gene>
<dbReference type="RefSeq" id="WP_207857803.1">
    <property type="nucleotide sequence ID" value="NZ_JAFREP010000005.1"/>
</dbReference>
<accession>A0A8J7Q0I9</accession>
<organism evidence="3 4">
    <name type="scientific">Acanthopleuribacter pedis</name>
    <dbReference type="NCBI Taxonomy" id="442870"/>
    <lineage>
        <taxon>Bacteria</taxon>
        <taxon>Pseudomonadati</taxon>
        <taxon>Acidobacteriota</taxon>
        <taxon>Holophagae</taxon>
        <taxon>Acanthopleuribacterales</taxon>
        <taxon>Acanthopleuribacteraceae</taxon>
        <taxon>Acanthopleuribacter</taxon>
    </lineage>
</organism>
<dbReference type="NCBIfam" id="TIGR00732">
    <property type="entry name" value="dprA"/>
    <property type="match status" value="1"/>
</dbReference>
<evidence type="ECO:0000259" key="2">
    <source>
        <dbReference type="Pfam" id="PF02481"/>
    </source>
</evidence>
<dbReference type="SUPFAM" id="SSF102405">
    <property type="entry name" value="MCP/YpsA-like"/>
    <property type="match status" value="1"/>
</dbReference>
<dbReference type="EMBL" id="JAFREP010000005">
    <property type="protein sequence ID" value="MBO1318172.1"/>
    <property type="molecule type" value="Genomic_DNA"/>
</dbReference>
<comment type="caution">
    <text evidence="3">The sequence shown here is derived from an EMBL/GenBank/DDBJ whole genome shotgun (WGS) entry which is preliminary data.</text>
</comment>
<dbReference type="PANTHER" id="PTHR43022:SF1">
    <property type="entry name" value="PROTEIN SMF"/>
    <property type="match status" value="1"/>
</dbReference>
<sequence>MNDLRRKLILAVSARGPLALLRAYQQHRMEHPGAACEAHLARAVEACPASGDAEVFLARCRSASIEVVTLLDDHYPALLRPLEDPPLLLFYRGDPRAWGRPCTALVGARACSNYGAAVARRFAVESARRGVAVVSGLALGIDGFAHDAAVSAGGCSIAVLGSGLNAVYPRVHRPLGERLIAAGGCLISEFPPDAPPKPYHFPIRNRIISGLCRAVVVVEAALKSGSLITARHCLDQGRELFAVPGPIDAVAERGTHALIRNGEAQLLDHPDQLFAGEPLTGDQKNSDQQTSNACFTDPLAKKIYLALDAFVPLPLDRIRAKLDENVEIGLVIAKLCELEAQKWVESYPGQCYLRNPLRNVV</sequence>
<dbReference type="InterPro" id="IPR003488">
    <property type="entry name" value="DprA"/>
</dbReference>
<dbReference type="InterPro" id="IPR057666">
    <property type="entry name" value="DrpA_SLOG"/>
</dbReference>
<dbReference type="PANTHER" id="PTHR43022">
    <property type="entry name" value="PROTEIN SMF"/>
    <property type="match status" value="1"/>
</dbReference>
<feature type="domain" description="Smf/DprA SLOG" evidence="2">
    <location>
        <begin position="67"/>
        <end position="274"/>
    </location>
</feature>
<dbReference type="GO" id="GO:0009294">
    <property type="term" value="P:DNA-mediated transformation"/>
    <property type="evidence" value="ECO:0007669"/>
    <property type="project" value="InterPro"/>
</dbReference>